<comment type="caution">
    <text evidence="3">The sequence shown here is derived from an EMBL/GenBank/DDBJ whole genome shotgun (WGS) entry which is preliminary data.</text>
</comment>
<feature type="transmembrane region" description="Helical" evidence="1">
    <location>
        <begin position="63"/>
        <end position="79"/>
    </location>
</feature>
<dbReference type="Proteomes" id="UP000307510">
    <property type="component" value="Unassembled WGS sequence"/>
</dbReference>
<dbReference type="SUPFAM" id="SSF54001">
    <property type="entry name" value="Cysteine proteinases"/>
    <property type="match status" value="1"/>
</dbReference>
<dbReference type="PANTHER" id="PTHR42736">
    <property type="entry name" value="PROTEIN-GLUTAMINE GAMMA-GLUTAMYLTRANSFERASE"/>
    <property type="match status" value="1"/>
</dbReference>
<feature type="transmembrane region" description="Helical" evidence="1">
    <location>
        <begin position="110"/>
        <end position="128"/>
    </location>
</feature>
<protein>
    <submittedName>
        <fullName evidence="3">DUF3488 domain-containing protein</fullName>
    </submittedName>
</protein>
<dbReference type="InterPro" id="IPR002931">
    <property type="entry name" value="Transglutaminase-like"/>
</dbReference>
<evidence type="ECO:0000313" key="4">
    <source>
        <dbReference type="Proteomes" id="UP000307510"/>
    </source>
</evidence>
<evidence type="ECO:0000259" key="2">
    <source>
        <dbReference type="SMART" id="SM00460"/>
    </source>
</evidence>
<keyword evidence="1" id="KW-0812">Transmembrane</keyword>
<evidence type="ECO:0000256" key="1">
    <source>
        <dbReference type="SAM" id="Phobius"/>
    </source>
</evidence>
<sequence>MSSATAASAQPIPRVALTWLLVAQAVVIIPHLEHLPLWIVALWLGCAAWRIQVFRMRANYPSGVAKLALVAAAGVGVWFSRGSLIGLDAGVVLLIAAFVVKLVELKTRRDAWVLILLGFFAVTTSYLFQDDIIAAAFSLLPVLALLAAAIGLQQSSFAARPMATLRLAGGLLLQALPLMLLMFLLFPRMGPLWSLPLPGDKAMTGLSDSMAPGDMVELSQSPALAFRVSFDGQPPPRSQLYWRALTLERFDGVRWSTAFQRGDRPPQWQQRGQPLQYQVIMEPNGRPWLFALDVAQTSLGDARMMSDFHLERRLPVRQGLMYRATSWPDARLEPDDAARAQRLNLALPQGGNPQARAWAQQLRERYPQPAELVQAMLRSFREQPFRYTLRPPDAGPERIDGFLFDTRAGFCEHYAGAMTFVLRAAGIPARVVTGYQGGEASSSGNYLAIRQFDAHAWVEYWQRGRGWTRVDPTGAVAPERIEQGLEAALSQEGSFLESDPFSPLRYRNFALLNQLRMAWDDANYGWQRWVLGYQAEQQGDMFKRWLGGLDQQWIGALLIGGGALLLGLLALVLFKPWQRTADVQLRSFQRFERILAPLGMRREPGEGARDFCRRAIKVLPAHAQAIRRYLDAFEKQRYGGAAASPAELRGHLARLRRELPWRLRLSRGNGT</sequence>
<feature type="transmembrane region" description="Helical" evidence="1">
    <location>
        <begin position="134"/>
        <end position="152"/>
    </location>
</feature>
<gene>
    <name evidence="3" type="ORF">FEA48_16925</name>
</gene>
<dbReference type="AlphaFoldDB" id="A0A5R9A5G2"/>
<feature type="domain" description="Transglutaminase-like" evidence="2">
    <location>
        <begin position="403"/>
        <end position="474"/>
    </location>
</feature>
<dbReference type="SMART" id="SM00460">
    <property type="entry name" value="TGc"/>
    <property type="match status" value="1"/>
</dbReference>
<accession>A0A5R9A5G2</accession>
<dbReference type="Pfam" id="PF13559">
    <property type="entry name" value="DUF4129"/>
    <property type="match status" value="1"/>
</dbReference>
<reference evidence="3 4" key="1">
    <citation type="submission" date="2019-05" db="EMBL/GenBank/DDBJ databases">
        <authorList>
            <person name="Moore K."/>
            <person name="O'Neill P."/>
            <person name="Farbos A."/>
            <person name="Studholme D.J."/>
        </authorList>
    </citation>
    <scope>NUCLEOTIDE SEQUENCE [LARGE SCALE GENOMIC DNA]</scope>
    <source>
        <strain evidence="3 4">DSM 9128</strain>
    </source>
</reference>
<keyword evidence="1" id="KW-0472">Membrane</keyword>
<reference evidence="4" key="2">
    <citation type="submission" date="2019-06" db="EMBL/GenBank/DDBJ databases">
        <title>AzeR, a transcriptional regulator that responds to azelaic acid in Pseudomonas nitroreducens.</title>
        <authorList>
            <person name="Bez C."/>
            <person name="Javvadi S.G."/>
            <person name="Bertani I."/>
            <person name="Devescovi G."/>
            <person name="Studholme D.J."/>
            <person name="Geller A."/>
            <person name="Levy A."/>
            <person name="Venturi V."/>
        </authorList>
    </citation>
    <scope>NUCLEOTIDE SEQUENCE [LARGE SCALE GENOMIC DNA]</scope>
    <source>
        <strain evidence="4">DSM 9128</strain>
    </source>
</reference>
<feature type="transmembrane region" description="Helical" evidence="1">
    <location>
        <begin position="164"/>
        <end position="186"/>
    </location>
</feature>
<feature type="transmembrane region" description="Helical" evidence="1">
    <location>
        <begin position="85"/>
        <end position="103"/>
    </location>
</feature>
<dbReference type="RefSeq" id="WP_138214846.1">
    <property type="nucleotide sequence ID" value="NZ_VASG01000004.1"/>
</dbReference>
<dbReference type="InterPro" id="IPR038765">
    <property type="entry name" value="Papain-like_cys_pep_sf"/>
</dbReference>
<dbReference type="PANTHER" id="PTHR42736:SF1">
    <property type="entry name" value="PROTEIN-GLUTAMINE GAMMA-GLUTAMYLTRANSFERASE"/>
    <property type="match status" value="1"/>
</dbReference>
<dbReference type="Gene3D" id="3.10.620.30">
    <property type="match status" value="1"/>
</dbReference>
<organism evidence="3 4">
    <name type="scientific">Pseudomonas nitroreducens</name>
    <dbReference type="NCBI Taxonomy" id="46680"/>
    <lineage>
        <taxon>Bacteria</taxon>
        <taxon>Pseudomonadati</taxon>
        <taxon>Pseudomonadota</taxon>
        <taxon>Gammaproteobacteria</taxon>
        <taxon>Pseudomonadales</taxon>
        <taxon>Pseudomonadaceae</taxon>
        <taxon>Pseudomonas</taxon>
    </lineage>
</organism>
<dbReference type="InterPro" id="IPR052901">
    <property type="entry name" value="Bact_TGase-like"/>
</dbReference>
<dbReference type="EMBL" id="VASG01000004">
    <property type="protein sequence ID" value="TLP73903.1"/>
    <property type="molecule type" value="Genomic_DNA"/>
</dbReference>
<keyword evidence="1" id="KW-1133">Transmembrane helix</keyword>
<dbReference type="InterPro" id="IPR025403">
    <property type="entry name" value="TgpA-like_C"/>
</dbReference>
<dbReference type="InterPro" id="IPR021878">
    <property type="entry name" value="TgpA_N"/>
</dbReference>
<feature type="transmembrane region" description="Helical" evidence="1">
    <location>
        <begin position="553"/>
        <end position="574"/>
    </location>
</feature>
<dbReference type="Pfam" id="PF11992">
    <property type="entry name" value="TgpA_N"/>
    <property type="match status" value="1"/>
</dbReference>
<evidence type="ECO:0000313" key="3">
    <source>
        <dbReference type="EMBL" id="TLP73903.1"/>
    </source>
</evidence>
<proteinExistence type="predicted"/>
<name>A0A5R9A5G2_PSENT</name>
<dbReference type="Pfam" id="PF01841">
    <property type="entry name" value="Transglut_core"/>
    <property type="match status" value="1"/>
</dbReference>